<keyword evidence="3" id="KW-1185">Reference proteome</keyword>
<dbReference type="PANTHER" id="PTHR33740:SF3">
    <property type="entry name" value="GPI-ANCHORED ADHESIN-LIKE PROTEIN"/>
    <property type="match status" value="1"/>
</dbReference>
<dbReference type="EMBL" id="JBBPBM010000003">
    <property type="protein sequence ID" value="KAK8593071.1"/>
    <property type="molecule type" value="Genomic_DNA"/>
</dbReference>
<dbReference type="PANTHER" id="PTHR33740">
    <property type="entry name" value="GPI-ANCHORED ADHESIN-LIKE PROTEIN"/>
    <property type="match status" value="1"/>
</dbReference>
<organism evidence="2 3">
    <name type="scientific">Hibiscus sabdariffa</name>
    <name type="common">roselle</name>
    <dbReference type="NCBI Taxonomy" id="183260"/>
    <lineage>
        <taxon>Eukaryota</taxon>
        <taxon>Viridiplantae</taxon>
        <taxon>Streptophyta</taxon>
        <taxon>Embryophyta</taxon>
        <taxon>Tracheophyta</taxon>
        <taxon>Spermatophyta</taxon>
        <taxon>Magnoliopsida</taxon>
        <taxon>eudicotyledons</taxon>
        <taxon>Gunneridae</taxon>
        <taxon>Pentapetalae</taxon>
        <taxon>rosids</taxon>
        <taxon>malvids</taxon>
        <taxon>Malvales</taxon>
        <taxon>Malvaceae</taxon>
        <taxon>Malvoideae</taxon>
        <taxon>Hibiscus</taxon>
    </lineage>
</organism>
<accession>A0ABR2G1Z0</accession>
<dbReference type="Proteomes" id="UP001472677">
    <property type="component" value="Unassembled WGS sequence"/>
</dbReference>
<name>A0ABR2G1Z0_9ROSI</name>
<comment type="caution">
    <text evidence="2">The sequence shown here is derived from an EMBL/GenBank/DDBJ whole genome shotgun (WGS) entry which is preliminary data.</text>
</comment>
<proteinExistence type="predicted"/>
<keyword evidence="1" id="KW-0175">Coiled coil</keyword>
<sequence>MIRFKDLGLDRFGGRRRREATRRCCRHEREQIEAEEFIYGLIIGLQRKWFPVGVVGRSMKDGWQSKIEGRKRMIQPNKPVTKAQVVIAIATGETSDLVSEELARIEAELMFDPRLTAKAWGEDEVKRARERAKALEEAREHWQRHASKWSLTMTSVKRVLQEMQG</sequence>
<protein>
    <submittedName>
        <fullName evidence="2">Uncharacterized protein</fullName>
    </submittedName>
</protein>
<feature type="coiled-coil region" evidence="1">
    <location>
        <begin position="118"/>
        <end position="145"/>
    </location>
</feature>
<gene>
    <name evidence="2" type="ORF">V6N12_045158</name>
</gene>
<evidence type="ECO:0000313" key="3">
    <source>
        <dbReference type="Proteomes" id="UP001472677"/>
    </source>
</evidence>
<reference evidence="2 3" key="1">
    <citation type="journal article" date="2024" name="G3 (Bethesda)">
        <title>Genome assembly of Hibiscus sabdariffa L. provides insights into metabolisms of medicinal natural products.</title>
        <authorList>
            <person name="Kim T."/>
        </authorList>
    </citation>
    <scope>NUCLEOTIDE SEQUENCE [LARGE SCALE GENOMIC DNA]</scope>
    <source>
        <strain evidence="2">TK-2024</strain>
        <tissue evidence="2">Old leaves</tissue>
    </source>
</reference>
<evidence type="ECO:0000313" key="2">
    <source>
        <dbReference type="EMBL" id="KAK8593071.1"/>
    </source>
</evidence>
<evidence type="ECO:0000256" key="1">
    <source>
        <dbReference type="SAM" id="Coils"/>
    </source>
</evidence>